<reference evidence="5" key="1">
    <citation type="journal article" date="2019" name="Int. J. Syst. Evol. Microbiol.">
        <title>The Global Catalogue of Microorganisms (GCM) 10K type strain sequencing project: providing services to taxonomists for standard genome sequencing and annotation.</title>
        <authorList>
            <consortium name="The Broad Institute Genomics Platform"/>
            <consortium name="The Broad Institute Genome Sequencing Center for Infectious Disease"/>
            <person name="Wu L."/>
            <person name="Ma J."/>
        </authorList>
    </citation>
    <scope>NUCLEOTIDE SEQUENCE [LARGE SCALE GENOMIC DNA]</scope>
    <source>
        <strain evidence="5">KCTC 42964</strain>
    </source>
</reference>
<dbReference type="Gene3D" id="3.40.640.10">
    <property type="entry name" value="Type I PLP-dependent aspartate aminotransferase-like (Major domain)"/>
    <property type="match status" value="1"/>
</dbReference>
<name>A0ABV7L9B4_9PROT</name>
<evidence type="ECO:0000256" key="3">
    <source>
        <dbReference type="RuleBase" id="RU362118"/>
    </source>
</evidence>
<dbReference type="InterPro" id="IPR015424">
    <property type="entry name" value="PyrdxlP-dep_Trfase"/>
</dbReference>
<sequence length="406" mass="42095">MTGDDRDQDGGLRPATLAIHAGEGPAVTGAPVAPAPVRASSFHTHPDAVGFSANDLGADAPHFYSRWSNPTVQLLEARLAALDGGAAAICFASGMAAIAGLFADRLSAGDHLVLSEVCYAGVAELAQDLLPRQGIAVTLADTADPAAVAAAMRPQTRLVHVESPANPILRLTDIAAVAEVAHRGGAELSVDATIATPLGLRPLTLGADHVVHSLTKYIGGHGDALGGAVVTDAAHAAALRKGSLIHLGGALAPDSAWLILRGLETLAPRMALHQENARRLAAFLAGDPRVDAVFWPGSADHPQAALAARQMSNFSGLLSFTVRGDAAATARRLAERLQLFAYAVSLGKTRSLLFYIPTDDILRASFRLQGAAAQRYRDWAGEGVFRVSVGLEDAADLIADLDRALG</sequence>
<keyword evidence="5" id="KW-1185">Reference proteome</keyword>
<comment type="similarity">
    <text evidence="3">Belongs to the trans-sulfuration enzymes family.</text>
</comment>
<dbReference type="SUPFAM" id="SSF53383">
    <property type="entry name" value="PLP-dependent transferases"/>
    <property type="match status" value="1"/>
</dbReference>
<evidence type="ECO:0000256" key="1">
    <source>
        <dbReference type="ARBA" id="ARBA00001933"/>
    </source>
</evidence>
<evidence type="ECO:0000313" key="4">
    <source>
        <dbReference type="EMBL" id="MFC3230953.1"/>
    </source>
</evidence>
<proteinExistence type="inferred from homology"/>
<dbReference type="RefSeq" id="WP_379906422.1">
    <property type="nucleotide sequence ID" value="NZ_JBHRTR010000054.1"/>
</dbReference>
<dbReference type="PANTHER" id="PTHR11808">
    <property type="entry name" value="TRANS-SULFURATION ENZYME FAMILY MEMBER"/>
    <property type="match status" value="1"/>
</dbReference>
<dbReference type="InterPro" id="IPR015421">
    <property type="entry name" value="PyrdxlP-dep_Trfase_major"/>
</dbReference>
<dbReference type="PIRSF" id="PIRSF001434">
    <property type="entry name" value="CGS"/>
    <property type="match status" value="1"/>
</dbReference>
<accession>A0ABV7L9B4</accession>
<evidence type="ECO:0000256" key="2">
    <source>
        <dbReference type="ARBA" id="ARBA00022898"/>
    </source>
</evidence>
<gene>
    <name evidence="4" type="ORF">ACFOGJ_27150</name>
</gene>
<dbReference type="Proteomes" id="UP001595528">
    <property type="component" value="Unassembled WGS sequence"/>
</dbReference>
<dbReference type="InterPro" id="IPR000277">
    <property type="entry name" value="Cys/Met-Metab_PyrdxlP-dep_enz"/>
</dbReference>
<protein>
    <submittedName>
        <fullName evidence="4">Trans-sulfuration enzyme family protein</fullName>
    </submittedName>
</protein>
<organism evidence="4 5">
    <name type="scientific">Marinibaculum pumilum</name>
    <dbReference type="NCBI Taxonomy" id="1766165"/>
    <lineage>
        <taxon>Bacteria</taxon>
        <taxon>Pseudomonadati</taxon>
        <taxon>Pseudomonadota</taxon>
        <taxon>Alphaproteobacteria</taxon>
        <taxon>Rhodospirillales</taxon>
        <taxon>Rhodospirillaceae</taxon>
        <taxon>Marinibaculum</taxon>
    </lineage>
</organism>
<dbReference type="InterPro" id="IPR015422">
    <property type="entry name" value="PyrdxlP-dep_Trfase_small"/>
</dbReference>
<comment type="cofactor">
    <cofactor evidence="1 3">
        <name>pyridoxal 5'-phosphate</name>
        <dbReference type="ChEBI" id="CHEBI:597326"/>
    </cofactor>
</comment>
<dbReference type="EMBL" id="JBHRTR010000054">
    <property type="protein sequence ID" value="MFC3230953.1"/>
    <property type="molecule type" value="Genomic_DNA"/>
</dbReference>
<dbReference type="Pfam" id="PF01053">
    <property type="entry name" value="Cys_Met_Meta_PP"/>
    <property type="match status" value="1"/>
</dbReference>
<comment type="caution">
    <text evidence="4">The sequence shown here is derived from an EMBL/GenBank/DDBJ whole genome shotgun (WGS) entry which is preliminary data.</text>
</comment>
<keyword evidence="2 3" id="KW-0663">Pyridoxal phosphate</keyword>
<dbReference type="Gene3D" id="3.90.1150.10">
    <property type="entry name" value="Aspartate Aminotransferase, domain 1"/>
    <property type="match status" value="1"/>
</dbReference>
<evidence type="ECO:0000313" key="5">
    <source>
        <dbReference type="Proteomes" id="UP001595528"/>
    </source>
</evidence>